<dbReference type="Proteomes" id="UP001442494">
    <property type="component" value="Unassembled WGS sequence"/>
</dbReference>
<dbReference type="PANTHER" id="PTHR22916:SF3">
    <property type="entry name" value="UDP-GLCNAC:BETAGAL BETA-1,3-N-ACETYLGLUCOSAMINYLTRANSFERASE-LIKE PROTEIN 1"/>
    <property type="match status" value="1"/>
</dbReference>
<dbReference type="SUPFAM" id="SSF53448">
    <property type="entry name" value="Nucleotide-diphospho-sugar transferases"/>
    <property type="match status" value="1"/>
</dbReference>
<dbReference type="Pfam" id="PF00535">
    <property type="entry name" value="Glycos_transf_2"/>
    <property type="match status" value="1"/>
</dbReference>
<name>A0ABV0JKB6_9CYAN</name>
<dbReference type="InterPro" id="IPR001173">
    <property type="entry name" value="Glyco_trans_2-like"/>
</dbReference>
<dbReference type="CDD" id="cd00761">
    <property type="entry name" value="Glyco_tranf_GTA_type"/>
    <property type="match status" value="1"/>
</dbReference>
<reference evidence="2 3" key="1">
    <citation type="submission" date="2022-04" db="EMBL/GenBank/DDBJ databases">
        <title>Positive selection, recombination, and allopatry shape intraspecific diversity of widespread and dominant cyanobacteria.</title>
        <authorList>
            <person name="Wei J."/>
            <person name="Shu W."/>
            <person name="Hu C."/>
        </authorList>
    </citation>
    <scope>NUCLEOTIDE SEQUENCE [LARGE SCALE GENOMIC DNA]</scope>
    <source>
        <strain evidence="2 3">GB2-A5</strain>
    </source>
</reference>
<keyword evidence="3" id="KW-1185">Reference proteome</keyword>
<proteinExistence type="predicted"/>
<dbReference type="PANTHER" id="PTHR22916">
    <property type="entry name" value="GLYCOSYLTRANSFERASE"/>
    <property type="match status" value="1"/>
</dbReference>
<protein>
    <submittedName>
        <fullName evidence="2">Glycosyltransferase family 2 protein</fullName>
    </submittedName>
</protein>
<dbReference type="Gene3D" id="3.90.550.10">
    <property type="entry name" value="Spore Coat Polysaccharide Biosynthesis Protein SpsA, Chain A"/>
    <property type="match status" value="1"/>
</dbReference>
<dbReference type="RefSeq" id="WP_190417487.1">
    <property type="nucleotide sequence ID" value="NZ_JAMPKK010000007.1"/>
</dbReference>
<evidence type="ECO:0000313" key="2">
    <source>
        <dbReference type="EMBL" id="MEP0863882.1"/>
    </source>
</evidence>
<sequence length="342" mass="39106">MKTKKVSVIIPVYGVEKYIAATVQSVLDQTYKDFELLIIDDGSPDRSVEICQKFTDSRIKIVRQPNQGVCAARNTGIRHAQGEYLAFLDGDDLWLPEKLEKHIKHLENSPNVGLSFSRSAFIDEAGHPLGIYQMPKLKEITPPLILCRNPIGNGSVPVIRRKVFEAIKFQDCNKKGCYFDEELRHFEDVECWLRIALKTNLQAEGIPEALTMYRVNSRGASTNFLKQLEDLEKVLEKTRSYAPDLITQHGNRAKAYELRKLARWAVRLKAAPTAVEMAHRALSIHWRIILEEPRRTLLTLGAVYSLWLLPQPLYRQMENVALKMTGASQKRRILQDKSRQVA</sequence>
<feature type="domain" description="Glycosyltransferase 2-like" evidence="1">
    <location>
        <begin position="7"/>
        <end position="166"/>
    </location>
</feature>
<dbReference type="EMBL" id="JAMPKK010000007">
    <property type="protein sequence ID" value="MEP0863882.1"/>
    <property type="molecule type" value="Genomic_DNA"/>
</dbReference>
<organism evidence="2 3">
    <name type="scientific">Funiculus sociatus GB2-A5</name>
    <dbReference type="NCBI Taxonomy" id="2933946"/>
    <lineage>
        <taxon>Bacteria</taxon>
        <taxon>Bacillati</taxon>
        <taxon>Cyanobacteriota</taxon>
        <taxon>Cyanophyceae</taxon>
        <taxon>Coleofasciculales</taxon>
        <taxon>Coleofasciculaceae</taxon>
        <taxon>Funiculus</taxon>
    </lineage>
</organism>
<comment type="caution">
    <text evidence="2">The sequence shown here is derived from an EMBL/GenBank/DDBJ whole genome shotgun (WGS) entry which is preliminary data.</text>
</comment>
<dbReference type="InterPro" id="IPR029044">
    <property type="entry name" value="Nucleotide-diphossugar_trans"/>
</dbReference>
<gene>
    <name evidence="2" type="ORF">NDI37_05305</name>
</gene>
<accession>A0ABV0JKB6</accession>
<evidence type="ECO:0000259" key="1">
    <source>
        <dbReference type="Pfam" id="PF00535"/>
    </source>
</evidence>
<evidence type="ECO:0000313" key="3">
    <source>
        <dbReference type="Proteomes" id="UP001442494"/>
    </source>
</evidence>